<evidence type="ECO:0000313" key="11">
    <source>
        <dbReference type="EMBL" id="GAB76591.1"/>
    </source>
</evidence>
<feature type="domain" description="Helicase C-terminal" evidence="10">
    <location>
        <begin position="525"/>
        <end position="683"/>
    </location>
</feature>
<organism evidence="11 12">
    <name type="scientific">Austwickia chelonae NBRC 105200</name>
    <dbReference type="NCBI Taxonomy" id="1184607"/>
    <lineage>
        <taxon>Bacteria</taxon>
        <taxon>Bacillati</taxon>
        <taxon>Actinomycetota</taxon>
        <taxon>Actinomycetes</taxon>
        <taxon>Micrococcales</taxon>
        <taxon>Dermatophilaceae</taxon>
        <taxon>Austwickia</taxon>
    </lineage>
</organism>
<gene>
    <name evidence="11" type="primary">recG</name>
    <name evidence="11" type="ORF">AUCHE_01_01530</name>
</gene>
<proteinExistence type="predicted"/>
<keyword evidence="5" id="KW-0067">ATP-binding</keyword>
<dbReference type="PANTHER" id="PTHR47964">
    <property type="entry name" value="ATP-DEPENDENT DNA HELICASE HOMOLOG RECG, CHLOROPLASTIC"/>
    <property type="match status" value="1"/>
</dbReference>
<keyword evidence="6" id="KW-0238">DNA-binding</keyword>
<evidence type="ECO:0000259" key="10">
    <source>
        <dbReference type="PROSITE" id="PS51194"/>
    </source>
</evidence>
<dbReference type="CDD" id="cd04488">
    <property type="entry name" value="RecG_wedge_OBF"/>
    <property type="match status" value="1"/>
</dbReference>
<feature type="domain" description="Helicase ATP-binding" evidence="9">
    <location>
        <begin position="278"/>
        <end position="452"/>
    </location>
</feature>
<dbReference type="Gene3D" id="2.40.50.140">
    <property type="entry name" value="Nucleic acid-binding proteins"/>
    <property type="match status" value="1"/>
</dbReference>
<dbReference type="GO" id="GO:0003677">
    <property type="term" value="F:DNA binding"/>
    <property type="evidence" value="ECO:0007669"/>
    <property type="project" value="UniProtKB-KW"/>
</dbReference>
<dbReference type="OrthoDB" id="9804325at2"/>
<dbReference type="EMBL" id="BAGZ01000001">
    <property type="protein sequence ID" value="GAB76591.1"/>
    <property type="molecule type" value="Genomic_DNA"/>
</dbReference>
<evidence type="ECO:0000256" key="8">
    <source>
        <dbReference type="SAM" id="MobiDB-lite"/>
    </source>
</evidence>
<dbReference type="PROSITE" id="PS51194">
    <property type="entry name" value="HELICASE_CTER"/>
    <property type="match status" value="1"/>
</dbReference>
<dbReference type="STRING" id="100225.SAMN05421595_1722"/>
<keyword evidence="2" id="KW-0227">DNA damage</keyword>
<dbReference type="Pfam" id="PF19833">
    <property type="entry name" value="RecG_dom3_C"/>
    <property type="match status" value="1"/>
</dbReference>
<dbReference type="InterPro" id="IPR001650">
    <property type="entry name" value="Helicase_C-like"/>
</dbReference>
<dbReference type="InterPro" id="IPR027417">
    <property type="entry name" value="P-loop_NTPase"/>
</dbReference>
<feature type="region of interest" description="Disordered" evidence="8">
    <location>
        <begin position="528"/>
        <end position="556"/>
    </location>
</feature>
<dbReference type="InterPro" id="IPR012340">
    <property type="entry name" value="NA-bd_OB-fold"/>
</dbReference>
<reference evidence="11 12" key="1">
    <citation type="submission" date="2012-08" db="EMBL/GenBank/DDBJ databases">
        <title>Whole genome shotgun sequence of Austwickia chelonae NBRC 105200.</title>
        <authorList>
            <person name="Yoshida I."/>
            <person name="Hosoyama A."/>
            <person name="Tsuchikane K."/>
            <person name="Katsumata H."/>
            <person name="Ando Y."/>
            <person name="Ohji S."/>
            <person name="Hamada M."/>
            <person name="Tamura T."/>
            <person name="Yamazoe A."/>
            <person name="Yamazaki S."/>
            <person name="Fujita N."/>
        </authorList>
    </citation>
    <scope>NUCLEOTIDE SEQUENCE [LARGE SCALE GENOMIC DNA]</scope>
    <source>
        <strain evidence="11 12">NBRC 105200</strain>
    </source>
</reference>
<dbReference type="InterPro" id="IPR014001">
    <property type="entry name" value="Helicase_ATP-bd"/>
</dbReference>
<dbReference type="InterPro" id="IPR047112">
    <property type="entry name" value="RecG/Mfd"/>
</dbReference>
<dbReference type="RefSeq" id="WP_006501341.1">
    <property type="nucleotide sequence ID" value="NZ_BAGZ01000001.1"/>
</dbReference>
<keyword evidence="4 11" id="KW-0347">Helicase</keyword>
<dbReference type="Pfam" id="PF00271">
    <property type="entry name" value="Helicase_C"/>
    <property type="match status" value="1"/>
</dbReference>
<dbReference type="SMART" id="SM00487">
    <property type="entry name" value="DEXDc"/>
    <property type="match status" value="1"/>
</dbReference>
<dbReference type="GO" id="GO:0005524">
    <property type="term" value="F:ATP binding"/>
    <property type="evidence" value="ECO:0007669"/>
    <property type="project" value="UniProtKB-KW"/>
</dbReference>
<dbReference type="Proteomes" id="UP000008495">
    <property type="component" value="Unassembled WGS sequence"/>
</dbReference>
<dbReference type="InterPro" id="IPR011545">
    <property type="entry name" value="DEAD/DEAH_box_helicase_dom"/>
</dbReference>
<keyword evidence="1" id="KW-0547">Nucleotide-binding</keyword>
<sequence>MVTLRTPLKNALPAHAAKQLNSHRGLETVEDLLWFLPRRYLDRQTDLGSLREGDPIAFVGQVVTASTRRMLHRRGRMLNATVRTTGGQEIDLTFFSAYGHELALKSGVRGIFAGQVGRYGARWQLAHPAYEVFGEEDSGDRTSLDGVELFPIYLDVPKLPSFTISRLAAQTLLMMEEPPALVPEEVRCRRELPTFVQAMEMVHRPKKHADHHRGMKALKYEEALVLQVVLAKRRNEQAQAMAVPRDQHGAGLLTEFDRRMPFTLTDGQTRVCDEILADLARKRPMNRLLQGEVGSGKTVVALRAMLAVVDAGGQAVLLAPTEVLAAQHFRSIRGLLGDLAEGGLLGGSTRGTTVTLLTGHQNTTERRRALLEAASGQAGIVVGTHALLQDGVDFADLGLVVVDEQHRFGVEQRDSLRKKARAGTPHVLVMTATPIPRTVAMTVFGDMDTSVLDQVPAGRSPIVSHVVDNPRWYDRTWERLAEEVRGGHQAYVVCPRIGESDEDTDLFALSAEEAMQGEHEVDNFYGDEEYDEWGDPLPDPDLSSGESGRRGTRPPRGVLSTLEELREHPALQGLRIGLLHGRLPAEEKESVMNAFSGGEIDVLVATTIVEVGVDVPNATTMVVLDADRFGVSQLHQLRGRVGRGTAAGLCLLVTGSRSSAARERLGAVASTTDGFELSRLDLRQRREGDVLGAKQAGGASSLKVLRVRTDEQIIVQAREDALAIVGEDASLTRYPVLAAAVDHMMDAERAAFLERG</sequence>
<keyword evidence="3" id="KW-0378">Hydrolase</keyword>
<evidence type="ECO:0000256" key="7">
    <source>
        <dbReference type="ARBA" id="ARBA00023204"/>
    </source>
</evidence>
<dbReference type="Pfam" id="PF00270">
    <property type="entry name" value="DEAD"/>
    <property type="match status" value="1"/>
</dbReference>
<evidence type="ECO:0000256" key="5">
    <source>
        <dbReference type="ARBA" id="ARBA00022840"/>
    </source>
</evidence>
<evidence type="ECO:0000259" key="9">
    <source>
        <dbReference type="PROSITE" id="PS51192"/>
    </source>
</evidence>
<dbReference type="PANTHER" id="PTHR47964:SF1">
    <property type="entry name" value="ATP-DEPENDENT DNA HELICASE HOMOLOG RECG, CHLOROPLASTIC"/>
    <property type="match status" value="1"/>
</dbReference>
<evidence type="ECO:0000256" key="4">
    <source>
        <dbReference type="ARBA" id="ARBA00022806"/>
    </source>
</evidence>
<dbReference type="GO" id="GO:0003678">
    <property type="term" value="F:DNA helicase activity"/>
    <property type="evidence" value="ECO:0007669"/>
    <property type="project" value="TreeGrafter"/>
</dbReference>
<dbReference type="Gene3D" id="3.40.50.300">
    <property type="entry name" value="P-loop containing nucleotide triphosphate hydrolases"/>
    <property type="match status" value="2"/>
</dbReference>
<dbReference type="eggNOG" id="COG1200">
    <property type="taxonomic scope" value="Bacteria"/>
</dbReference>
<evidence type="ECO:0000256" key="3">
    <source>
        <dbReference type="ARBA" id="ARBA00022801"/>
    </source>
</evidence>
<name>K6UKP8_9MICO</name>
<dbReference type="PROSITE" id="PS51192">
    <property type="entry name" value="HELICASE_ATP_BIND_1"/>
    <property type="match status" value="1"/>
</dbReference>
<evidence type="ECO:0000256" key="6">
    <source>
        <dbReference type="ARBA" id="ARBA00023125"/>
    </source>
</evidence>
<evidence type="ECO:0000256" key="1">
    <source>
        <dbReference type="ARBA" id="ARBA00022741"/>
    </source>
</evidence>
<dbReference type="SUPFAM" id="SSF52540">
    <property type="entry name" value="P-loop containing nucleoside triphosphate hydrolases"/>
    <property type="match status" value="2"/>
</dbReference>
<evidence type="ECO:0000313" key="12">
    <source>
        <dbReference type="Proteomes" id="UP000008495"/>
    </source>
</evidence>
<comment type="caution">
    <text evidence="11">The sequence shown here is derived from an EMBL/GenBank/DDBJ whole genome shotgun (WGS) entry which is preliminary data.</text>
</comment>
<dbReference type="AlphaFoldDB" id="K6UKP8"/>
<evidence type="ECO:0000256" key="2">
    <source>
        <dbReference type="ARBA" id="ARBA00022763"/>
    </source>
</evidence>
<dbReference type="CDD" id="cd17992">
    <property type="entry name" value="DEXHc_RecG"/>
    <property type="match status" value="1"/>
</dbReference>
<keyword evidence="12" id="KW-1185">Reference proteome</keyword>
<dbReference type="SMART" id="SM00490">
    <property type="entry name" value="HELICc"/>
    <property type="match status" value="1"/>
</dbReference>
<accession>K6UKP8</accession>
<dbReference type="SUPFAM" id="SSF50249">
    <property type="entry name" value="Nucleic acid-binding proteins"/>
    <property type="match status" value="1"/>
</dbReference>
<dbReference type="InterPro" id="IPR045562">
    <property type="entry name" value="RecG_dom3_C"/>
</dbReference>
<protein>
    <submittedName>
        <fullName evidence="11">ATP-dependent DNA helicase RecG</fullName>
    </submittedName>
</protein>
<dbReference type="GO" id="GO:0006281">
    <property type="term" value="P:DNA repair"/>
    <property type="evidence" value="ECO:0007669"/>
    <property type="project" value="UniProtKB-KW"/>
</dbReference>
<keyword evidence="7" id="KW-0234">DNA repair</keyword>
<dbReference type="GO" id="GO:0016787">
    <property type="term" value="F:hydrolase activity"/>
    <property type="evidence" value="ECO:0007669"/>
    <property type="project" value="UniProtKB-KW"/>
</dbReference>